<gene>
    <name evidence="2" type="ORF">UC35_19290</name>
</gene>
<dbReference type="Gene3D" id="1.20.1600.10">
    <property type="entry name" value="Outer membrane efflux proteins (OEP)"/>
    <property type="match status" value="1"/>
</dbReference>
<name>A0A127JX71_9BURK</name>
<dbReference type="GO" id="GO:0015562">
    <property type="term" value="F:efflux transmembrane transporter activity"/>
    <property type="evidence" value="ECO:0007669"/>
    <property type="project" value="InterPro"/>
</dbReference>
<dbReference type="InterPro" id="IPR010131">
    <property type="entry name" value="MdtP/NodT-like"/>
</dbReference>
<dbReference type="EMBL" id="CP010951">
    <property type="protein sequence ID" value="AMO24587.1"/>
    <property type="molecule type" value="Genomic_DNA"/>
</dbReference>
<feature type="signal peptide" evidence="1">
    <location>
        <begin position="1"/>
        <end position="22"/>
    </location>
</feature>
<sequence>MFSRSFPAAAALAALLPPLVGAAPLGLEQALELAAQRSQTVRSARASASGAAESARAAGQLPDPMLNVGIENLPVTGPDRFRTTADSMTMKRVGISQEWIPSEKRASRQAAAQAQVGRESILEQVALADTRLQTALAYVDAYYAGESLKLTTATEHHVHEELEAAKARLASSAGSTQEVLAMSAARGVAEDESADVQQMQATALVTLQRWVGVQPDSLAAPVLPTLHSEKTYVAAHPAVLQAYRDIDVARAEASATAVNRRPNWTWLASYGQRTGFSDMVSIEVNIPLTVAPGERQDRETAAKLALVDKAEAALDEATRMASAEFLSFASDVQRLAQRVERYRANVIAPASQRTQAALAGYRSNQVTLMTLFEARHAEVEAQRKLLTQQRDLAKVQAQLAFKPVPGGAP</sequence>
<protein>
    <submittedName>
        <fullName evidence="2">Transporter</fullName>
    </submittedName>
</protein>
<evidence type="ECO:0000256" key="1">
    <source>
        <dbReference type="SAM" id="SignalP"/>
    </source>
</evidence>
<keyword evidence="1" id="KW-0732">Signal</keyword>
<dbReference type="PANTHER" id="PTHR30203:SF24">
    <property type="entry name" value="BLR4935 PROTEIN"/>
    <property type="match status" value="1"/>
</dbReference>
<accession>A0A127JX71</accession>
<evidence type="ECO:0000313" key="3">
    <source>
        <dbReference type="Proteomes" id="UP000070433"/>
    </source>
</evidence>
<organism evidence="2 3">
    <name type="scientific">Ramlibacter tataouinensis</name>
    <dbReference type="NCBI Taxonomy" id="94132"/>
    <lineage>
        <taxon>Bacteria</taxon>
        <taxon>Pseudomonadati</taxon>
        <taxon>Pseudomonadota</taxon>
        <taxon>Betaproteobacteria</taxon>
        <taxon>Burkholderiales</taxon>
        <taxon>Comamonadaceae</taxon>
        <taxon>Ramlibacter</taxon>
    </lineage>
</organism>
<dbReference type="OrthoDB" id="9769048at2"/>
<dbReference type="Proteomes" id="UP000070433">
    <property type="component" value="Chromosome"/>
</dbReference>
<dbReference type="PANTHER" id="PTHR30203">
    <property type="entry name" value="OUTER MEMBRANE CATION EFFLUX PROTEIN"/>
    <property type="match status" value="1"/>
</dbReference>
<reference evidence="2 3" key="1">
    <citation type="journal article" date="2014" name="Int. J. Syst. Evol. Microbiol.">
        <title>Ramlibacter solisilvae sp. nov., isolated from forest soil, and emended description of the genus Ramlibacter.</title>
        <authorList>
            <person name="Lee H.J."/>
            <person name="Lee S.H."/>
            <person name="Lee S.S."/>
            <person name="Lee J.S."/>
            <person name="Kim Y."/>
            <person name="Kim S.C."/>
            <person name="Jeon C.O."/>
        </authorList>
    </citation>
    <scope>NUCLEOTIDE SEQUENCE [LARGE SCALE GENOMIC DNA]</scope>
    <source>
        <strain evidence="2 3">5-10</strain>
    </source>
</reference>
<dbReference type="AlphaFoldDB" id="A0A127JX71"/>
<evidence type="ECO:0000313" key="2">
    <source>
        <dbReference type="EMBL" id="AMO24587.1"/>
    </source>
</evidence>
<dbReference type="PATRIC" id="fig|94132.3.peg.3938"/>
<dbReference type="SUPFAM" id="SSF56954">
    <property type="entry name" value="Outer membrane efflux proteins (OEP)"/>
    <property type="match status" value="1"/>
</dbReference>
<feature type="chain" id="PRO_5007449842" evidence="1">
    <location>
        <begin position="23"/>
        <end position="409"/>
    </location>
</feature>
<proteinExistence type="predicted"/>
<keyword evidence="3" id="KW-1185">Reference proteome</keyword>
<dbReference type="RefSeq" id="WP_061502577.1">
    <property type="nucleotide sequence ID" value="NZ_CP010951.1"/>
</dbReference>